<dbReference type="InterPro" id="IPR038492">
    <property type="entry name" value="GBBH-like_N_sf"/>
</dbReference>
<dbReference type="Gene3D" id="3.30.2020.30">
    <property type="match status" value="1"/>
</dbReference>
<evidence type="ECO:0000256" key="5">
    <source>
        <dbReference type="ARBA" id="ARBA00023002"/>
    </source>
</evidence>
<dbReference type="InterPro" id="IPR050411">
    <property type="entry name" value="AlphaKG_dependent_hydroxylases"/>
</dbReference>
<keyword evidence="3" id="KW-0479">Metal-binding</keyword>
<dbReference type="SUPFAM" id="SSF51197">
    <property type="entry name" value="Clavaminate synthase-like"/>
    <property type="match status" value="1"/>
</dbReference>
<evidence type="ECO:0000256" key="3">
    <source>
        <dbReference type="ARBA" id="ARBA00022723"/>
    </source>
</evidence>
<proteinExistence type="inferred from homology"/>
<accession>A0ABR3WC51</accession>
<evidence type="ECO:0000313" key="10">
    <source>
        <dbReference type="Proteomes" id="UP001583177"/>
    </source>
</evidence>
<evidence type="ECO:0000259" key="7">
    <source>
        <dbReference type="Pfam" id="PF02668"/>
    </source>
</evidence>
<reference evidence="9 10" key="1">
    <citation type="journal article" date="2024" name="IMA Fungus">
        <title>IMA Genome - F19 : A genome assembly and annotation guide to empower mycologists, including annotated draft genome sequences of Ceratocystis pirilliformis, Diaporthe australafricana, Fusarium ophioides, Paecilomyces lecythidis, and Sporothrix stenoceras.</title>
        <authorList>
            <person name="Aylward J."/>
            <person name="Wilson A.M."/>
            <person name="Visagie C.M."/>
            <person name="Spraker J."/>
            <person name="Barnes I."/>
            <person name="Buitendag C."/>
            <person name="Ceriani C."/>
            <person name="Del Mar Angel L."/>
            <person name="du Plessis D."/>
            <person name="Fuchs T."/>
            <person name="Gasser K."/>
            <person name="Kramer D."/>
            <person name="Li W."/>
            <person name="Munsamy K."/>
            <person name="Piso A."/>
            <person name="Price J.L."/>
            <person name="Sonnekus B."/>
            <person name="Thomas C."/>
            <person name="van der Nest A."/>
            <person name="van Dijk A."/>
            <person name="van Heerden A."/>
            <person name="van Vuuren N."/>
            <person name="Yilmaz N."/>
            <person name="Duong T.A."/>
            <person name="van der Merwe N.A."/>
            <person name="Wingfield M.J."/>
            <person name="Wingfield B.D."/>
        </authorList>
    </citation>
    <scope>NUCLEOTIDE SEQUENCE [LARGE SCALE GENOMIC DNA]</scope>
    <source>
        <strain evidence="9 10">CMW 18300</strain>
    </source>
</reference>
<feature type="domain" description="TauD/TfdA-like" evidence="7">
    <location>
        <begin position="210"/>
        <end position="475"/>
    </location>
</feature>
<evidence type="ECO:0008006" key="11">
    <source>
        <dbReference type="Google" id="ProtNLM"/>
    </source>
</evidence>
<dbReference type="PANTHER" id="PTHR10696:SF25">
    <property type="entry name" value="OXIDOREDUCTASE AIM17-RELATED"/>
    <property type="match status" value="1"/>
</dbReference>
<dbReference type="Gene3D" id="3.60.130.10">
    <property type="entry name" value="Clavaminate synthase-like"/>
    <property type="match status" value="1"/>
</dbReference>
<gene>
    <name evidence="9" type="ORF">Daus18300_009987</name>
</gene>
<protein>
    <recommendedName>
        <fullName evidence="11">Gamma-butyrobetaine dioxygenase</fullName>
    </recommendedName>
</protein>
<dbReference type="InterPro" id="IPR010376">
    <property type="entry name" value="GBBH-like_N"/>
</dbReference>
<keyword evidence="4" id="KW-0223">Dioxygenase</keyword>
<organism evidence="9 10">
    <name type="scientific">Diaporthe australafricana</name>
    <dbReference type="NCBI Taxonomy" id="127596"/>
    <lineage>
        <taxon>Eukaryota</taxon>
        <taxon>Fungi</taxon>
        <taxon>Dikarya</taxon>
        <taxon>Ascomycota</taxon>
        <taxon>Pezizomycotina</taxon>
        <taxon>Sordariomycetes</taxon>
        <taxon>Sordariomycetidae</taxon>
        <taxon>Diaporthales</taxon>
        <taxon>Diaporthaceae</taxon>
        <taxon>Diaporthe</taxon>
    </lineage>
</organism>
<keyword evidence="10" id="KW-1185">Reference proteome</keyword>
<dbReference type="Pfam" id="PF06155">
    <property type="entry name" value="GBBH-like_N"/>
    <property type="match status" value="1"/>
</dbReference>
<evidence type="ECO:0000256" key="6">
    <source>
        <dbReference type="ARBA" id="ARBA00023004"/>
    </source>
</evidence>
<dbReference type="PANTHER" id="PTHR10696">
    <property type="entry name" value="GAMMA-BUTYROBETAINE HYDROXYLASE-RELATED"/>
    <property type="match status" value="1"/>
</dbReference>
<keyword evidence="6" id="KW-0408">Iron</keyword>
<dbReference type="CDD" id="cd00250">
    <property type="entry name" value="CAS_like"/>
    <property type="match status" value="1"/>
</dbReference>
<dbReference type="Proteomes" id="UP001583177">
    <property type="component" value="Unassembled WGS sequence"/>
</dbReference>
<evidence type="ECO:0000256" key="1">
    <source>
        <dbReference type="ARBA" id="ARBA00001954"/>
    </source>
</evidence>
<dbReference type="Pfam" id="PF02668">
    <property type="entry name" value="TauD"/>
    <property type="match status" value="1"/>
</dbReference>
<comment type="similarity">
    <text evidence="2">Belongs to the gamma-BBH/TMLD family.</text>
</comment>
<evidence type="ECO:0000256" key="4">
    <source>
        <dbReference type="ARBA" id="ARBA00022964"/>
    </source>
</evidence>
<evidence type="ECO:0000256" key="2">
    <source>
        <dbReference type="ARBA" id="ARBA00008654"/>
    </source>
</evidence>
<evidence type="ECO:0000313" key="9">
    <source>
        <dbReference type="EMBL" id="KAL1858241.1"/>
    </source>
</evidence>
<sequence length="518" mass="58448">MSFRAGRLSSASLRPATLRFGANTGRLCPLASGIAISASSTPAVPLCLPRMSCRHGSTQAEHPATSQGSPSGPVRKGLFLSAEKIGTLVSAKQTNPKNILLEFDKFDKFDKPVTISKLWLRDACPCHLCVSESSGQKNFATCEIPPNLEIDSLRVLEDGGLEVSWANDLVPGAGHHVSTYPLDLFHRILTNSVSYGRTPPAREIWDLQHFEQDSRSREVSYESWMGDSSRFAEAFRNLCLWGLIIVKGVPGTESAVQEVASRIGHLQSTFYGPTWDVVSKPRAENVAYTNEFLGLHQDLMYLPKPPRLQILHCLENSCEGGESLFSDGIRAAHELQQKHQKHFITLASSRVDFQYDKGGYYYRHGQYTITSYPHGHVATRYPQYVFWSPPFQAPFWSGLRNNYEESGPRVDRTHDYLREWHTAAKVFKDSIEDPRNMVQFRLQPGDCVVFDNWRVLHGRREFDTTSGRRHLRGGYIEDQALNSTWVRLQREGLMFSKVKAGPFGEERRKACQILGLEK</sequence>
<dbReference type="InterPro" id="IPR042098">
    <property type="entry name" value="TauD-like_sf"/>
</dbReference>
<comment type="caution">
    <text evidence="9">The sequence shown here is derived from an EMBL/GenBank/DDBJ whole genome shotgun (WGS) entry which is preliminary data.</text>
</comment>
<dbReference type="EMBL" id="JAWRVE010000106">
    <property type="protein sequence ID" value="KAL1858241.1"/>
    <property type="molecule type" value="Genomic_DNA"/>
</dbReference>
<dbReference type="InterPro" id="IPR003819">
    <property type="entry name" value="TauD/TfdA-like"/>
</dbReference>
<keyword evidence="5" id="KW-0560">Oxidoreductase</keyword>
<comment type="cofactor">
    <cofactor evidence="1">
        <name>Fe(2+)</name>
        <dbReference type="ChEBI" id="CHEBI:29033"/>
    </cofactor>
</comment>
<evidence type="ECO:0000259" key="8">
    <source>
        <dbReference type="Pfam" id="PF06155"/>
    </source>
</evidence>
<name>A0ABR3WC51_9PEZI</name>
<feature type="domain" description="Gamma-butyrobetaine hydroxylase-like N-terminal" evidence="8">
    <location>
        <begin position="113"/>
        <end position="183"/>
    </location>
</feature>